<organism evidence="2 3">
    <name type="scientific">Nonomuraea solani</name>
    <dbReference type="NCBI Taxonomy" id="1144553"/>
    <lineage>
        <taxon>Bacteria</taxon>
        <taxon>Bacillati</taxon>
        <taxon>Actinomycetota</taxon>
        <taxon>Actinomycetes</taxon>
        <taxon>Streptosporangiales</taxon>
        <taxon>Streptosporangiaceae</taxon>
        <taxon>Nonomuraea</taxon>
    </lineage>
</organism>
<keyword evidence="1" id="KW-0472">Membrane</keyword>
<dbReference type="AlphaFoldDB" id="A0A1H5Z198"/>
<evidence type="ECO:0008006" key="4">
    <source>
        <dbReference type="Google" id="ProtNLM"/>
    </source>
</evidence>
<name>A0A1H5Z198_9ACTN</name>
<evidence type="ECO:0000313" key="2">
    <source>
        <dbReference type="EMBL" id="SEG30048.1"/>
    </source>
</evidence>
<keyword evidence="1" id="KW-0812">Transmembrane</keyword>
<keyword evidence="1" id="KW-1133">Transmembrane helix</keyword>
<keyword evidence="3" id="KW-1185">Reference proteome</keyword>
<proteinExistence type="predicted"/>
<dbReference type="Proteomes" id="UP000236732">
    <property type="component" value="Unassembled WGS sequence"/>
</dbReference>
<sequence length="137" mass="15156">MPDGFDTRETWPFECLRCLYVWEENFVVRHLCDAHGNEVDIWLSSGIPVQPPWSGACCPDCGAYHVTWFPAGYLTRHPELVAAPEPEPERVPVPAKVPAQRRAPSAGRLLIALGVPLAAFVGFELYANLVAVARPHP</sequence>
<gene>
    <name evidence="2" type="ORF">SAMN05444920_102500</name>
</gene>
<dbReference type="RefSeq" id="WP_146103590.1">
    <property type="nucleotide sequence ID" value="NZ_FNVT01000002.1"/>
</dbReference>
<reference evidence="2 3" key="1">
    <citation type="submission" date="2016-10" db="EMBL/GenBank/DDBJ databases">
        <authorList>
            <person name="de Groot N.N."/>
        </authorList>
    </citation>
    <scope>NUCLEOTIDE SEQUENCE [LARGE SCALE GENOMIC DNA]</scope>
    <source>
        <strain evidence="2 3">CGMCC 4.7037</strain>
    </source>
</reference>
<feature type="transmembrane region" description="Helical" evidence="1">
    <location>
        <begin position="109"/>
        <end position="133"/>
    </location>
</feature>
<dbReference type="OrthoDB" id="3872345at2"/>
<evidence type="ECO:0000313" key="3">
    <source>
        <dbReference type="Proteomes" id="UP000236732"/>
    </source>
</evidence>
<evidence type="ECO:0000256" key="1">
    <source>
        <dbReference type="SAM" id="Phobius"/>
    </source>
</evidence>
<accession>A0A1H5Z198</accession>
<protein>
    <recommendedName>
        <fullName evidence="4">C2H2-type domain-containing protein</fullName>
    </recommendedName>
</protein>
<dbReference type="EMBL" id="FNVT01000002">
    <property type="protein sequence ID" value="SEG30048.1"/>
    <property type="molecule type" value="Genomic_DNA"/>
</dbReference>